<dbReference type="Proteomes" id="UP000273675">
    <property type="component" value="Unassembled WGS sequence"/>
</dbReference>
<evidence type="ECO:0000313" key="2">
    <source>
        <dbReference type="Proteomes" id="UP000273675"/>
    </source>
</evidence>
<gene>
    <name evidence="1" type="ORF">C7435_0342</name>
</gene>
<reference evidence="1 2" key="1">
    <citation type="submission" date="2018-10" db="EMBL/GenBank/DDBJ databases">
        <title>Genomic Encyclopedia of Type Strains, Phase IV (KMG-IV): sequencing the most valuable type-strain genomes for metagenomic binning, comparative biology and taxonomic classification.</title>
        <authorList>
            <person name="Goeker M."/>
        </authorList>
    </citation>
    <scope>NUCLEOTIDE SEQUENCE [LARGE SCALE GENOMIC DNA]</scope>
    <source>
        <strain evidence="1 2">DSM 4734</strain>
    </source>
</reference>
<evidence type="ECO:0000313" key="1">
    <source>
        <dbReference type="EMBL" id="RKR03899.1"/>
    </source>
</evidence>
<protein>
    <submittedName>
        <fullName evidence="1">Uncharacterized protein</fullName>
    </submittedName>
</protein>
<dbReference type="RefSeq" id="WP_121209780.1">
    <property type="nucleotide sequence ID" value="NZ_RBIM01000001.1"/>
</dbReference>
<organism evidence="1 2">
    <name type="scientific">Maricaulis maris</name>
    <dbReference type="NCBI Taxonomy" id="74318"/>
    <lineage>
        <taxon>Bacteria</taxon>
        <taxon>Pseudomonadati</taxon>
        <taxon>Pseudomonadota</taxon>
        <taxon>Alphaproteobacteria</taxon>
        <taxon>Maricaulales</taxon>
        <taxon>Maricaulaceae</taxon>
        <taxon>Maricaulis</taxon>
    </lineage>
</organism>
<comment type="caution">
    <text evidence="1">The sequence shown here is derived from an EMBL/GenBank/DDBJ whole genome shotgun (WGS) entry which is preliminary data.</text>
</comment>
<dbReference type="OrthoDB" id="8481277at2"/>
<dbReference type="EMBL" id="RBIM01000001">
    <property type="protein sequence ID" value="RKR03899.1"/>
    <property type="molecule type" value="Genomic_DNA"/>
</dbReference>
<name>A0A495DPH2_9PROT</name>
<accession>A0A495DPH2</accession>
<dbReference type="AlphaFoldDB" id="A0A495DPH2"/>
<proteinExistence type="predicted"/>
<sequence length="93" mass="10394">MGWISDIGQLLLGWVRHRDAGADQRARRMRLQAMLEDKRFQWRSLAQLVAASGTDPDTVRKDLVALGARPQENNPNMWGLVDRVGTGGDPVAR</sequence>